<evidence type="ECO:0000313" key="9">
    <source>
        <dbReference type="Proteomes" id="UP000199315"/>
    </source>
</evidence>
<keyword evidence="6" id="KW-0408">Iron</keyword>
<dbReference type="InterPro" id="IPR050268">
    <property type="entry name" value="NADH-dep_flavin_reductase"/>
</dbReference>
<evidence type="ECO:0000256" key="2">
    <source>
        <dbReference type="ARBA" id="ARBA00022448"/>
    </source>
</evidence>
<dbReference type="GO" id="GO:0005506">
    <property type="term" value="F:iron ion binding"/>
    <property type="evidence" value="ECO:0007669"/>
    <property type="project" value="InterPro"/>
</dbReference>
<dbReference type="RefSeq" id="WP_091236311.1">
    <property type="nucleotide sequence ID" value="NZ_FMKA01000031.1"/>
</dbReference>
<dbReference type="OrthoDB" id="9799749at2"/>
<feature type="domain" description="Rubredoxin-like" evidence="7">
    <location>
        <begin position="178"/>
        <end position="218"/>
    </location>
</feature>
<dbReference type="InterPro" id="IPR002563">
    <property type="entry name" value="Flavin_Rdtase-like_dom"/>
</dbReference>
<dbReference type="AlphaFoldDB" id="A0A1D3TXJ3"/>
<dbReference type="SMART" id="SM00903">
    <property type="entry name" value="Flavin_Reduct"/>
    <property type="match status" value="1"/>
</dbReference>
<dbReference type="Proteomes" id="UP000199315">
    <property type="component" value="Unassembled WGS sequence"/>
</dbReference>
<proteinExistence type="predicted"/>
<dbReference type="EMBL" id="FMKA01000031">
    <property type="protein sequence ID" value="SCP99047.1"/>
    <property type="molecule type" value="Genomic_DNA"/>
</dbReference>
<gene>
    <name evidence="8" type="ORF">SAMN05421730_103122</name>
</gene>
<dbReference type="PANTHER" id="PTHR30466:SF1">
    <property type="entry name" value="FMN REDUCTASE (NADH) RUTF"/>
    <property type="match status" value="1"/>
</dbReference>
<sequence length="220" mass="24297">MNNNAFRNLSYGVYIISTWDGERPTGCTANSAMQITSSPATIAISINHDNYTNQCIEKSGRFAISILAEDSDPSIIGTFGFQTGKDVNKFDSVAYEVRGEMPVVKEGCAYVTCEVINKMETDTHTVFLGKVVDADVLSAGVPMTYAYYHKVVKGKSPKNAPTYIAEEPKEETKEEAKSIKYVCSVCGYVYDGDIPFEELPDDYKCPICKKPKAVFVKKEV</sequence>
<evidence type="ECO:0000256" key="3">
    <source>
        <dbReference type="ARBA" id="ARBA00022723"/>
    </source>
</evidence>
<comment type="cofactor">
    <cofactor evidence="1">
        <name>Fe(3+)</name>
        <dbReference type="ChEBI" id="CHEBI:29034"/>
    </cofactor>
</comment>
<evidence type="ECO:0000256" key="5">
    <source>
        <dbReference type="ARBA" id="ARBA00023002"/>
    </source>
</evidence>
<dbReference type="InterPro" id="IPR012349">
    <property type="entry name" value="Split_barrel_FMN-bd"/>
</dbReference>
<accession>A0A1D3TXJ3</accession>
<dbReference type="PANTHER" id="PTHR30466">
    <property type="entry name" value="FLAVIN REDUCTASE"/>
    <property type="match status" value="1"/>
</dbReference>
<dbReference type="Gene3D" id="2.20.28.10">
    <property type="match status" value="1"/>
</dbReference>
<dbReference type="PROSITE" id="PS50903">
    <property type="entry name" value="RUBREDOXIN_LIKE"/>
    <property type="match status" value="1"/>
</dbReference>
<keyword evidence="3" id="KW-0479">Metal-binding</keyword>
<dbReference type="CDD" id="cd00730">
    <property type="entry name" value="rubredoxin"/>
    <property type="match status" value="1"/>
</dbReference>
<evidence type="ECO:0000256" key="4">
    <source>
        <dbReference type="ARBA" id="ARBA00022982"/>
    </source>
</evidence>
<organism evidence="8 9">
    <name type="scientific">Anaerobium acetethylicum</name>
    <dbReference type="NCBI Taxonomy" id="1619234"/>
    <lineage>
        <taxon>Bacteria</taxon>
        <taxon>Bacillati</taxon>
        <taxon>Bacillota</taxon>
        <taxon>Clostridia</taxon>
        <taxon>Lachnospirales</taxon>
        <taxon>Lachnospiraceae</taxon>
        <taxon>Anaerobium</taxon>
    </lineage>
</organism>
<keyword evidence="5" id="KW-0560">Oxidoreductase</keyword>
<dbReference type="SUPFAM" id="SSF50475">
    <property type="entry name" value="FMN-binding split barrel"/>
    <property type="match status" value="1"/>
</dbReference>
<evidence type="ECO:0000313" key="8">
    <source>
        <dbReference type="EMBL" id="SCP99047.1"/>
    </source>
</evidence>
<evidence type="ECO:0000256" key="1">
    <source>
        <dbReference type="ARBA" id="ARBA00001965"/>
    </source>
</evidence>
<dbReference type="Pfam" id="PF01613">
    <property type="entry name" value="Flavin_Reduct"/>
    <property type="match status" value="1"/>
</dbReference>
<dbReference type="Gene3D" id="2.30.110.10">
    <property type="entry name" value="Electron Transport, Fmn-binding Protein, Chain A"/>
    <property type="match status" value="1"/>
</dbReference>
<evidence type="ECO:0000259" key="7">
    <source>
        <dbReference type="PROSITE" id="PS50903"/>
    </source>
</evidence>
<keyword evidence="9" id="KW-1185">Reference proteome</keyword>
<dbReference type="InterPro" id="IPR024934">
    <property type="entry name" value="Rubredoxin-like_dom"/>
</dbReference>
<dbReference type="STRING" id="1619234.SAMN05421730_103122"/>
<dbReference type="Pfam" id="PF21349">
    <property type="entry name" value="RUBY_RBDX"/>
    <property type="match status" value="1"/>
</dbReference>
<dbReference type="InterPro" id="IPR024935">
    <property type="entry name" value="Rubredoxin_dom"/>
</dbReference>
<name>A0A1D3TXJ3_9FIRM</name>
<dbReference type="SUPFAM" id="SSF57802">
    <property type="entry name" value="Rubredoxin-like"/>
    <property type="match status" value="1"/>
</dbReference>
<keyword evidence="4" id="KW-0249">Electron transport</keyword>
<dbReference type="GO" id="GO:0042602">
    <property type="term" value="F:riboflavin reductase (NADPH) activity"/>
    <property type="evidence" value="ECO:0007669"/>
    <property type="project" value="TreeGrafter"/>
</dbReference>
<dbReference type="GO" id="GO:0010181">
    <property type="term" value="F:FMN binding"/>
    <property type="evidence" value="ECO:0007669"/>
    <property type="project" value="InterPro"/>
</dbReference>
<evidence type="ECO:0000256" key="6">
    <source>
        <dbReference type="ARBA" id="ARBA00023004"/>
    </source>
</evidence>
<dbReference type="InterPro" id="IPR048574">
    <property type="entry name" value="RUBY_RBDX"/>
</dbReference>
<keyword evidence="2" id="KW-0813">Transport</keyword>
<protein>
    <submittedName>
        <fullName evidence="8">NADH-FMN oxidoreductase RutF, flavin reductase (DIM6/NTAB) family</fullName>
    </submittedName>
</protein>
<reference evidence="8 9" key="1">
    <citation type="submission" date="2016-09" db="EMBL/GenBank/DDBJ databases">
        <authorList>
            <person name="Capua I."/>
            <person name="De Benedictis P."/>
            <person name="Joannis T."/>
            <person name="Lombin L.H."/>
            <person name="Cattoli G."/>
        </authorList>
    </citation>
    <scope>NUCLEOTIDE SEQUENCE [LARGE SCALE GENOMIC DNA]</scope>
    <source>
        <strain evidence="8 9">GluBS11</strain>
    </source>
</reference>